<dbReference type="Pfam" id="PF02469">
    <property type="entry name" value="Fasciclin"/>
    <property type="match status" value="1"/>
</dbReference>
<protein>
    <submittedName>
        <fullName evidence="1">Uncharacterized protein</fullName>
    </submittedName>
</protein>
<dbReference type="EMBL" id="CP014691">
    <property type="protein sequence ID" value="AQS89516.1"/>
    <property type="molecule type" value="Genomic_DNA"/>
</dbReference>
<dbReference type="PROSITE" id="PS51257">
    <property type="entry name" value="PROKAR_LIPOPROTEIN"/>
    <property type="match status" value="1"/>
</dbReference>
<dbReference type="InterPro" id="IPR000782">
    <property type="entry name" value="FAS1_domain"/>
</dbReference>
<dbReference type="InterPro" id="IPR036378">
    <property type="entry name" value="FAS1_dom_sf"/>
</dbReference>
<dbReference type="KEGG" id="nch:A0U93_12620"/>
<gene>
    <name evidence="1" type="ORF">A0U93_12620</name>
</gene>
<keyword evidence="2" id="KW-1185">Reference proteome</keyword>
<proteinExistence type="predicted"/>
<dbReference type="STRING" id="320497.A0U93_12620"/>
<organism evidence="1 2">
    <name type="scientific">Neoasaia chiangmaiensis</name>
    <dbReference type="NCBI Taxonomy" id="320497"/>
    <lineage>
        <taxon>Bacteria</taxon>
        <taxon>Pseudomonadati</taxon>
        <taxon>Pseudomonadota</taxon>
        <taxon>Alphaproteobacteria</taxon>
        <taxon>Acetobacterales</taxon>
        <taxon>Acetobacteraceae</taxon>
        <taxon>Neoasaia</taxon>
    </lineage>
</organism>
<dbReference type="AlphaFoldDB" id="A0A1U9KUI9"/>
<reference evidence="1 2" key="1">
    <citation type="submission" date="2016-03" db="EMBL/GenBank/DDBJ databases">
        <title>Acetic acid bacteria sequencing.</title>
        <authorList>
            <person name="Brandt J."/>
            <person name="Jakob F."/>
            <person name="Vogel R.F."/>
        </authorList>
    </citation>
    <scope>NUCLEOTIDE SEQUENCE [LARGE SCALE GENOMIC DNA]</scope>
    <source>
        <strain evidence="1 2">NBRC 101099</strain>
    </source>
</reference>
<dbReference type="RefSeq" id="WP_077808526.1">
    <property type="nucleotide sequence ID" value="NZ_CP014691.1"/>
</dbReference>
<dbReference type="Proteomes" id="UP000188604">
    <property type="component" value="Chromosome"/>
</dbReference>
<dbReference type="OrthoDB" id="9800666at2"/>
<accession>A0A1U9KUI9</accession>
<dbReference type="PROSITE" id="PS50213">
    <property type="entry name" value="FAS1"/>
    <property type="match status" value="1"/>
</dbReference>
<dbReference type="SUPFAM" id="SSF82153">
    <property type="entry name" value="FAS1 domain"/>
    <property type="match status" value="1"/>
</dbReference>
<evidence type="ECO:0000313" key="2">
    <source>
        <dbReference type="Proteomes" id="UP000188604"/>
    </source>
</evidence>
<evidence type="ECO:0000313" key="1">
    <source>
        <dbReference type="EMBL" id="AQS89516.1"/>
    </source>
</evidence>
<sequence>MTRRIGTARRGHRRFGCIAVSLLGLTACESGARQDPFLIHPGTHSDIMPVVGVQHSNATVANGIVTSPVAYQSPTAMSYADRPLSENLAGSLEVADYTRALNLTKLMAPLRRAGPYTVFAIPNAPLEQYVGQTTGGIEAAVQTPRVRQLLAYTIVKGAWDQRRLRRVMARHHADSIGLKTVGGATLTVRIEPGSGQLVLNNGAGQVNRLWLTGVPQSNGVLYFTQGALPPAGPG</sequence>
<dbReference type="Gene3D" id="2.30.180.10">
    <property type="entry name" value="FAS1 domain"/>
    <property type="match status" value="1"/>
</dbReference>
<name>A0A1U9KUI9_9PROT</name>